<evidence type="ECO:0000313" key="2">
    <source>
        <dbReference type="Proteomes" id="UP000077428"/>
    </source>
</evidence>
<dbReference type="PATRIC" id="fig|66851.6.peg.1514"/>
<comment type="caution">
    <text evidence="1">The sequence shown here is derived from an EMBL/GenBank/DDBJ whole genome shotgun (WGS) entry which is preliminary data.</text>
</comment>
<dbReference type="RefSeq" id="WP_063720440.1">
    <property type="nucleotide sequence ID" value="NZ_LT985177.1"/>
</dbReference>
<protein>
    <submittedName>
        <fullName evidence="1">Bacterial Ig-like domain protein</fullName>
    </submittedName>
</protein>
<dbReference type="Proteomes" id="UP000077428">
    <property type="component" value="Unassembled WGS sequence"/>
</dbReference>
<name>A0A166ACI0_METOA</name>
<reference evidence="2" key="1">
    <citation type="journal article" date="2016" name="Genome Announc.">
        <title>Draft Genome Sequences of Methanobrevibacter curvatus DSM11111, Methanobrevibacter cuticularis DSM11139, Methanobrevibacter filiformis DSM11501, and Methanobrevibacter oralis DSM7256.</title>
        <authorList>
            <person name="Poehlein A."/>
            <person name="Seedorf H."/>
        </authorList>
    </citation>
    <scope>NUCLEOTIDE SEQUENCE [LARGE SCALE GENOMIC DNA]</scope>
    <source>
        <strain evidence="2">DSM 7256 / JCM 30027 / ZR</strain>
    </source>
</reference>
<dbReference type="Gene3D" id="2.60.40.10">
    <property type="entry name" value="Immunoglobulins"/>
    <property type="match status" value="2"/>
</dbReference>
<dbReference type="OrthoDB" id="78243at2157"/>
<accession>A0A166ACI0</accession>
<dbReference type="InterPro" id="IPR013783">
    <property type="entry name" value="Ig-like_fold"/>
</dbReference>
<evidence type="ECO:0000313" key="1">
    <source>
        <dbReference type="EMBL" id="KZX11856.1"/>
    </source>
</evidence>
<proteinExistence type="predicted"/>
<gene>
    <name evidence="1" type="ORF">MBORA_13960</name>
</gene>
<sequence>MIKKIKIICFIFLFLFLISAVSAVDNENKTLKENLNDTSKLKAINLENNAQNLCSINGEIGQVNTNSKLTKEKVNIKASNVNMYYKDGHKLSVSITDKNSKAISKVKLKITLNGKTQIKTTDSKGKILIDLNFKSGKYSVLINFEGTNKYQSKILKKTVNIKSTIKSNDLNKYYKNSKKYSAKFYNQKGKLLKNTKIKFIINGKSYIQTTDKSGVAKVEINLKQGNYPILIHNLKTNEKISKKINIKALIKENSDLTKYYKSPSEFKVKIIQSNGKAVGAGKSVFFKINSKTYKKTTDKKGYAKINIDLNPGTYTITTKYDDCHVNNKITIKSIIQTNDVNMNYGDGSEYKVKILTSAGKIQSNVKVTLKVDGKTYTKTTDKNGIASLKLNLDVGKYKITCEYKGLKSINSIIVNKVIKHTPFHYSIRIPSYVNVTFPYVFSNSIYSLKTGLDGIIKMPKKQAIQVQVGSKNYLFTTHKMDEIDSINIGYKSYLIPFDGSEIKNDYNIGKLTGNGLILTNVDDYLQIDYKNTCGDNIEQFGVYADKGVDKSEKIIFMQNGKSIAGISFQTLMYDELGLKINLAKYYGKTIYDFNTKNYNQITNNNADKIKFVNTGESVTLSYFENYIAGYLTKEHLNTCFKAQDNFVEKQEIINYGLNKSYNPAAGFEFVQCYTIIDENVRESNTKNKIANIQNNILNPIQNLNSIFLISLNTALLSDNLANKLSNKLNVTYKRENTTVIMSGVTRDKVYLHVLNPLMGLNVIGKNAKTFRLMNSLYLPEFEKYCLSILTNRVGNDARSSLEEVIESINNNNYSIIYINRSVMILCEDKNSTIIIDEQSGVASVLMIEDGFAYKGSKIESGCTFCGISLMINDVVKSLNNDLNNLKKGLDDFMKNLHSTIVMSYKFLTCGIWAASSIIKLEGLAAGFSFIGAVSIIHSTGVYYKDHYIDDEDLYDTYDRLTITRPGYFQDRKIFNIPKSDGSVDYIEVPINNDNSLDRDNAKYISKGSVRKLTRQETYEYFDEEYYTLLNVPEKYLKKSWNK</sequence>
<dbReference type="AlphaFoldDB" id="A0A166ACI0"/>
<dbReference type="STRING" id="66851.MBORA_13960"/>
<dbReference type="EMBL" id="LWMU01000081">
    <property type="protein sequence ID" value="KZX11856.1"/>
    <property type="molecule type" value="Genomic_DNA"/>
</dbReference>
<organism evidence="1 2">
    <name type="scientific">Methanobrevibacter oralis</name>
    <dbReference type="NCBI Taxonomy" id="66851"/>
    <lineage>
        <taxon>Archaea</taxon>
        <taxon>Methanobacteriati</taxon>
        <taxon>Methanobacteriota</taxon>
        <taxon>Methanomada group</taxon>
        <taxon>Methanobacteria</taxon>
        <taxon>Methanobacteriales</taxon>
        <taxon>Methanobacteriaceae</taxon>
        <taxon>Methanobrevibacter</taxon>
    </lineage>
</organism>
<keyword evidence="2" id="KW-1185">Reference proteome</keyword>